<dbReference type="KEGG" id="dtl:H8F01_11695"/>
<dbReference type="InterPro" id="IPR002201">
    <property type="entry name" value="Glyco_trans_9"/>
</dbReference>
<gene>
    <name evidence="3" type="ORF">H8F01_11695</name>
</gene>
<evidence type="ECO:0000256" key="1">
    <source>
        <dbReference type="ARBA" id="ARBA00022676"/>
    </source>
</evidence>
<dbReference type="GO" id="GO:0005829">
    <property type="term" value="C:cytosol"/>
    <property type="evidence" value="ECO:0007669"/>
    <property type="project" value="TreeGrafter"/>
</dbReference>
<dbReference type="Gene3D" id="3.40.50.2000">
    <property type="entry name" value="Glycogen Phosphorylase B"/>
    <property type="match status" value="2"/>
</dbReference>
<keyword evidence="1" id="KW-0328">Glycosyltransferase</keyword>
<dbReference type="RefSeq" id="WP_187055301.1">
    <property type="nucleotide sequence ID" value="NZ_CP060412.1"/>
</dbReference>
<dbReference type="PANTHER" id="PTHR30160:SF1">
    <property type="entry name" value="LIPOPOLYSACCHARIDE 1,2-N-ACETYLGLUCOSAMINETRANSFERASE-RELATED"/>
    <property type="match status" value="1"/>
</dbReference>
<dbReference type="AlphaFoldDB" id="A0A7G8PZ52"/>
<evidence type="ECO:0000313" key="4">
    <source>
        <dbReference type="Proteomes" id="UP000515873"/>
    </source>
</evidence>
<dbReference type="EMBL" id="CP060412">
    <property type="protein sequence ID" value="QNJ99809.1"/>
    <property type="molecule type" value="Genomic_DNA"/>
</dbReference>
<evidence type="ECO:0000256" key="2">
    <source>
        <dbReference type="ARBA" id="ARBA00022679"/>
    </source>
</evidence>
<dbReference type="InterPro" id="IPR051199">
    <property type="entry name" value="LPS_LOS_Heptosyltrfase"/>
</dbReference>
<reference evidence="3 4" key="1">
    <citation type="submission" date="2020-08" db="EMBL/GenBank/DDBJ databases">
        <title>Dyella sp. G9 isolated from forest soil.</title>
        <authorList>
            <person name="Fu J."/>
            <person name="Qiu L."/>
        </authorList>
    </citation>
    <scope>NUCLEOTIDE SEQUENCE [LARGE SCALE GENOMIC DNA]</scope>
    <source>
        <strain evidence="3 4">G9</strain>
    </source>
</reference>
<proteinExistence type="predicted"/>
<name>A0A7G8PZ52_9GAMM</name>
<sequence>MSQCAPLQPVVIRFGRLGDTILLQPLLHKLRHRYGGACRLVSLGDCSRVLYEGHEDVADVRHFDSQYGSLWLNPQRLRTALSLRELRHAPFYICEPDVRTRTKVRPMLALAGIPAQHCVFIEDTPLNHGEHWVDWLMRFADETPAAFPDAPSPDHDLPSAPRLEPTAVELGEAQLWLARRNLQGHPLVLLQPANKRTMRWSGVRKADDDDKSWPVERWAALCKAILAAMPEARVLLCGSAAEAGYLATIGAAAADERVIVPRDGLPLGHLRALMHIAHSMVSVDTGPAHLAAAVGCPLVVLFGNRLPSMWKPRSGSGSPVHAIGGLPDVPRVDRIGLDEVVQAWRRLPPRPEHVVRRLVEEALHNAGWNGCLNTCRSMGIARSQQALHH</sequence>
<protein>
    <submittedName>
        <fullName evidence="3">Glycosyltransferase family 9 protein</fullName>
    </submittedName>
</protein>
<dbReference type="SUPFAM" id="SSF53756">
    <property type="entry name" value="UDP-Glycosyltransferase/glycogen phosphorylase"/>
    <property type="match status" value="1"/>
</dbReference>
<dbReference type="GO" id="GO:0009244">
    <property type="term" value="P:lipopolysaccharide core region biosynthetic process"/>
    <property type="evidence" value="ECO:0007669"/>
    <property type="project" value="TreeGrafter"/>
</dbReference>
<dbReference type="GO" id="GO:0008713">
    <property type="term" value="F:ADP-heptose-lipopolysaccharide heptosyltransferase activity"/>
    <property type="evidence" value="ECO:0007669"/>
    <property type="project" value="TreeGrafter"/>
</dbReference>
<keyword evidence="4" id="KW-1185">Reference proteome</keyword>
<dbReference type="CDD" id="cd03789">
    <property type="entry name" value="GT9_LPS_heptosyltransferase"/>
    <property type="match status" value="1"/>
</dbReference>
<accession>A0A7G8PZ52</accession>
<dbReference type="Proteomes" id="UP000515873">
    <property type="component" value="Chromosome"/>
</dbReference>
<organism evidence="3 4">
    <name type="scientific">Dyella telluris</name>
    <dbReference type="NCBI Taxonomy" id="2763498"/>
    <lineage>
        <taxon>Bacteria</taxon>
        <taxon>Pseudomonadati</taxon>
        <taxon>Pseudomonadota</taxon>
        <taxon>Gammaproteobacteria</taxon>
        <taxon>Lysobacterales</taxon>
        <taxon>Rhodanobacteraceae</taxon>
        <taxon>Dyella</taxon>
    </lineage>
</organism>
<dbReference type="PANTHER" id="PTHR30160">
    <property type="entry name" value="TETRAACYLDISACCHARIDE 4'-KINASE-RELATED"/>
    <property type="match status" value="1"/>
</dbReference>
<keyword evidence="2 3" id="KW-0808">Transferase</keyword>
<evidence type="ECO:0000313" key="3">
    <source>
        <dbReference type="EMBL" id="QNJ99809.1"/>
    </source>
</evidence>
<dbReference type="Pfam" id="PF01075">
    <property type="entry name" value="Glyco_transf_9"/>
    <property type="match status" value="1"/>
</dbReference>